<reference evidence="2" key="3">
    <citation type="submission" date="2015-04" db="UniProtKB">
        <authorList>
            <consortium name="EnsemblPlants"/>
        </authorList>
    </citation>
    <scope>IDENTIFICATION</scope>
    <source>
        <strain evidence="2">cv. Jemalong A17</strain>
    </source>
</reference>
<gene>
    <name evidence="1" type="ordered locus">MTR_5g009365</name>
</gene>
<sequence>MNSKNQSKIQVRFLRVRQIQETEIPHPFNTAQAGNIEALHIWQKNNIRIEFKSPNPTPISVIKKMFSGPNIMNSFY</sequence>
<name>A0A072UNJ9_MEDTR</name>
<protein>
    <submittedName>
        <fullName evidence="1 2">Uncharacterized protein</fullName>
    </submittedName>
</protein>
<dbReference type="EnsemblPlants" id="KEH27415">
    <property type="protein sequence ID" value="KEH27415"/>
    <property type="gene ID" value="MTR_5g009365"/>
</dbReference>
<organism evidence="1 3">
    <name type="scientific">Medicago truncatula</name>
    <name type="common">Barrel medic</name>
    <name type="synonym">Medicago tribuloides</name>
    <dbReference type="NCBI Taxonomy" id="3880"/>
    <lineage>
        <taxon>Eukaryota</taxon>
        <taxon>Viridiplantae</taxon>
        <taxon>Streptophyta</taxon>
        <taxon>Embryophyta</taxon>
        <taxon>Tracheophyta</taxon>
        <taxon>Spermatophyta</taxon>
        <taxon>Magnoliopsida</taxon>
        <taxon>eudicotyledons</taxon>
        <taxon>Gunneridae</taxon>
        <taxon>Pentapetalae</taxon>
        <taxon>rosids</taxon>
        <taxon>fabids</taxon>
        <taxon>Fabales</taxon>
        <taxon>Fabaceae</taxon>
        <taxon>Papilionoideae</taxon>
        <taxon>50 kb inversion clade</taxon>
        <taxon>NPAAA clade</taxon>
        <taxon>Hologalegina</taxon>
        <taxon>IRL clade</taxon>
        <taxon>Trifolieae</taxon>
        <taxon>Medicago</taxon>
    </lineage>
</organism>
<accession>A0A072UNJ9</accession>
<keyword evidence="3" id="KW-1185">Reference proteome</keyword>
<dbReference type="AlphaFoldDB" id="A0A072UNJ9"/>
<proteinExistence type="predicted"/>
<reference evidence="1 3" key="2">
    <citation type="journal article" date="2014" name="BMC Genomics">
        <title>An improved genome release (version Mt4.0) for the model legume Medicago truncatula.</title>
        <authorList>
            <person name="Tang H."/>
            <person name="Krishnakumar V."/>
            <person name="Bidwell S."/>
            <person name="Rosen B."/>
            <person name="Chan A."/>
            <person name="Zhou S."/>
            <person name="Gentzbittel L."/>
            <person name="Childs K.L."/>
            <person name="Yandell M."/>
            <person name="Gundlach H."/>
            <person name="Mayer K.F."/>
            <person name="Schwartz D.C."/>
            <person name="Town C.D."/>
        </authorList>
    </citation>
    <scope>GENOME REANNOTATION</scope>
    <source>
        <strain evidence="1">A17</strain>
        <strain evidence="2 3">cv. Jemalong A17</strain>
    </source>
</reference>
<evidence type="ECO:0000313" key="1">
    <source>
        <dbReference type="EMBL" id="KEH27415.1"/>
    </source>
</evidence>
<dbReference type="EMBL" id="CM001221">
    <property type="protein sequence ID" value="KEH27415.1"/>
    <property type="molecule type" value="Genomic_DNA"/>
</dbReference>
<reference evidence="1 3" key="1">
    <citation type="journal article" date="2011" name="Nature">
        <title>The Medicago genome provides insight into the evolution of rhizobial symbioses.</title>
        <authorList>
            <person name="Young N.D."/>
            <person name="Debelle F."/>
            <person name="Oldroyd G.E."/>
            <person name="Geurts R."/>
            <person name="Cannon S.B."/>
            <person name="Udvardi M.K."/>
            <person name="Benedito V.A."/>
            <person name="Mayer K.F."/>
            <person name="Gouzy J."/>
            <person name="Schoof H."/>
            <person name="Van de Peer Y."/>
            <person name="Proost S."/>
            <person name="Cook D.R."/>
            <person name="Meyers B.C."/>
            <person name="Spannagl M."/>
            <person name="Cheung F."/>
            <person name="De Mita S."/>
            <person name="Krishnakumar V."/>
            <person name="Gundlach H."/>
            <person name="Zhou S."/>
            <person name="Mudge J."/>
            <person name="Bharti A.K."/>
            <person name="Murray J.D."/>
            <person name="Naoumkina M.A."/>
            <person name="Rosen B."/>
            <person name="Silverstein K.A."/>
            <person name="Tang H."/>
            <person name="Rombauts S."/>
            <person name="Zhao P.X."/>
            <person name="Zhou P."/>
            <person name="Barbe V."/>
            <person name="Bardou P."/>
            <person name="Bechner M."/>
            <person name="Bellec A."/>
            <person name="Berger A."/>
            <person name="Berges H."/>
            <person name="Bidwell S."/>
            <person name="Bisseling T."/>
            <person name="Choisne N."/>
            <person name="Couloux A."/>
            <person name="Denny R."/>
            <person name="Deshpande S."/>
            <person name="Dai X."/>
            <person name="Doyle J.J."/>
            <person name="Dudez A.M."/>
            <person name="Farmer A.D."/>
            <person name="Fouteau S."/>
            <person name="Franken C."/>
            <person name="Gibelin C."/>
            <person name="Gish J."/>
            <person name="Goldstein S."/>
            <person name="Gonzalez A.J."/>
            <person name="Green P.J."/>
            <person name="Hallab A."/>
            <person name="Hartog M."/>
            <person name="Hua A."/>
            <person name="Humphray S.J."/>
            <person name="Jeong D.H."/>
            <person name="Jing Y."/>
            <person name="Jocker A."/>
            <person name="Kenton S.M."/>
            <person name="Kim D.J."/>
            <person name="Klee K."/>
            <person name="Lai H."/>
            <person name="Lang C."/>
            <person name="Lin S."/>
            <person name="Macmil S.L."/>
            <person name="Magdelenat G."/>
            <person name="Matthews L."/>
            <person name="McCorrison J."/>
            <person name="Monaghan E.L."/>
            <person name="Mun J.H."/>
            <person name="Najar F.Z."/>
            <person name="Nicholson C."/>
            <person name="Noirot C."/>
            <person name="O'Bleness M."/>
            <person name="Paule C.R."/>
            <person name="Poulain J."/>
            <person name="Prion F."/>
            <person name="Qin B."/>
            <person name="Qu C."/>
            <person name="Retzel E.F."/>
            <person name="Riddle C."/>
            <person name="Sallet E."/>
            <person name="Samain S."/>
            <person name="Samson N."/>
            <person name="Sanders I."/>
            <person name="Saurat O."/>
            <person name="Scarpelli C."/>
            <person name="Schiex T."/>
            <person name="Segurens B."/>
            <person name="Severin A.J."/>
            <person name="Sherrier D.J."/>
            <person name="Shi R."/>
            <person name="Sims S."/>
            <person name="Singer S.R."/>
            <person name="Sinharoy S."/>
            <person name="Sterck L."/>
            <person name="Viollet A."/>
            <person name="Wang B.B."/>
            <person name="Wang K."/>
            <person name="Wang M."/>
            <person name="Wang X."/>
            <person name="Warfsmann J."/>
            <person name="Weissenbach J."/>
            <person name="White D.D."/>
            <person name="White J.D."/>
            <person name="Wiley G.B."/>
            <person name="Wincker P."/>
            <person name="Xing Y."/>
            <person name="Yang L."/>
            <person name="Yao Z."/>
            <person name="Ying F."/>
            <person name="Zhai J."/>
            <person name="Zhou L."/>
            <person name="Zuber A."/>
            <person name="Denarie J."/>
            <person name="Dixon R.A."/>
            <person name="May G.D."/>
            <person name="Schwartz D.C."/>
            <person name="Rogers J."/>
            <person name="Quetier F."/>
            <person name="Town C.D."/>
            <person name="Roe B.A."/>
        </authorList>
    </citation>
    <scope>NUCLEOTIDE SEQUENCE [LARGE SCALE GENOMIC DNA]</scope>
    <source>
        <strain evidence="1">A17</strain>
        <strain evidence="2 3">cv. Jemalong A17</strain>
    </source>
</reference>
<dbReference type="HOGENOM" id="CLU_2658223_0_0_1"/>
<dbReference type="Proteomes" id="UP000002051">
    <property type="component" value="Chromosome 5"/>
</dbReference>
<evidence type="ECO:0000313" key="3">
    <source>
        <dbReference type="Proteomes" id="UP000002051"/>
    </source>
</evidence>
<evidence type="ECO:0000313" key="2">
    <source>
        <dbReference type="EnsemblPlants" id="KEH27415"/>
    </source>
</evidence>